<dbReference type="Proteomes" id="UP000034786">
    <property type="component" value="Unassembled WGS sequence"/>
</dbReference>
<name>A0A0M2GSY3_9ACTN</name>
<dbReference type="PATRIC" id="fig|284040.3.peg.7169"/>
<organism evidence="3 4">
    <name type="scientific">Streptomyces variegatus</name>
    <dbReference type="NCBI Taxonomy" id="284040"/>
    <lineage>
        <taxon>Bacteria</taxon>
        <taxon>Bacillati</taxon>
        <taxon>Actinomycetota</taxon>
        <taxon>Actinomycetes</taxon>
        <taxon>Kitasatosporales</taxon>
        <taxon>Streptomycetaceae</taxon>
        <taxon>Streptomyces</taxon>
    </lineage>
</organism>
<proteinExistence type="predicted"/>
<dbReference type="AlphaFoldDB" id="A0A0M2GSY3"/>
<dbReference type="NCBIfam" id="NF046122">
    <property type="entry name" value="morpho_MmpA"/>
    <property type="match status" value="1"/>
</dbReference>
<comment type="caution">
    <text evidence="3">The sequence shown here is derived from an EMBL/GenBank/DDBJ whole genome shotgun (WGS) entry which is preliminary data.</text>
</comment>
<dbReference type="InterPro" id="IPR059130">
    <property type="entry name" value="MmpA_put"/>
</dbReference>
<accession>A0A0M2GSY3</accession>
<evidence type="ECO:0000256" key="1">
    <source>
        <dbReference type="SAM" id="MobiDB-lite"/>
    </source>
</evidence>
<gene>
    <name evidence="3" type="ORF">UK15_12410</name>
</gene>
<keyword evidence="2" id="KW-1133">Transmembrane helix</keyword>
<sequence>MPEGPARDRIGLTGGTARHDPGAGSEYGFRVAVLSTGSEYPYGCPPAPCVGRLGRMTTHRAPKPVAGPTQTVERAVTIGLILAVLAGLGWIAGMIYTITEWPL</sequence>
<keyword evidence="2" id="KW-0812">Transmembrane</keyword>
<keyword evidence="4" id="KW-1185">Reference proteome</keyword>
<dbReference type="STRING" id="284040.UK15_12410"/>
<evidence type="ECO:0000313" key="3">
    <source>
        <dbReference type="EMBL" id="KJK39276.1"/>
    </source>
</evidence>
<feature type="region of interest" description="Disordered" evidence="1">
    <location>
        <begin position="1"/>
        <end position="23"/>
    </location>
</feature>
<protein>
    <submittedName>
        <fullName evidence="3">Uncharacterized protein</fullName>
    </submittedName>
</protein>
<evidence type="ECO:0000313" key="4">
    <source>
        <dbReference type="Proteomes" id="UP000034786"/>
    </source>
</evidence>
<feature type="compositionally biased region" description="Basic and acidic residues" evidence="1">
    <location>
        <begin position="1"/>
        <end position="10"/>
    </location>
</feature>
<feature type="transmembrane region" description="Helical" evidence="2">
    <location>
        <begin position="75"/>
        <end position="98"/>
    </location>
</feature>
<reference evidence="4" key="1">
    <citation type="submission" date="2015-02" db="EMBL/GenBank/DDBJ databases">
        <authorList>
            <person name="Ju K.-S."/>
            <person name="Doroghazi J.R."/>
            <person name="Metcalf W."/>
        </authorList>
    </citation>
    <scope>NUCLEOTIDE SEQUENCE [LARGE SCALE GENOMIC DNA]</scope>
    <source>
        <strain evidence="4">NRRL B-16380</strain>
    </source>
</reference>
<evidence type="ECO:0000256" key="2">
    <source>
        <dbReference type="SAM" id="Phobius"/>
    </source>
</evidence>
<dbReference type="EMBL" id="JYJH01000007">
    <property type="protein sequence ID" value="KJK39276.1"/>
    <property type="molecule type" value="Genomic_DNA"/>
</dbReference>
<keyword evidence="2" id="KW-0472">Membrane</keyword>